<dbReference type="GO" id="GO:0005975">
    <property type="term" value="P:carbohydrate metabolic process"/>
    <property type="evidence" value="ECO:0007669"/>
    <property type="project" value="InterPro"/>
</dbReference>
<dbReference type="PRINTS" id="PR00845">
    <property type="entry name" value="GLHYDRLASE52"/>
</dbReference>
<dbReference type="Proteomes" id="UP000007939">
    <property type="component" value="Chromosome"/>
</dbReference>
<dbReference type="GO" id="GO:0009044">
    <property type="term" value="F:xylan 1,4-beta-xylosidase activity"/>
    <property type="evidence" value="ECO:0007669"/>
    <property type="project" value="UniProtKB-EC"/>
</dbReference>
<organism evidence="1 2">
    <name type="scientific">Parasphaerochaeta coccoides (strain ATCC BAA-1237 / DSM 17374 / SPN1)</name>
    <name type="common">Sphaerochaeta coccoides</name>
    <dbReference type="NCBI Taxonomy" id="760011"/>
    <lineage>
        <taxon>Bacteria</taxon>
        <taxon>Pseudomonadati</taxon>
        <taxon>Spirochaetota</taxon>
        <taxon>Spirochaetia</taxon>
        <taxon>Spirochaetales</taxon>
        <taxon>Sphaerochaetaceae</taxon>
        <taxon>Parasphaerochaeta</taxon>
    </lineage>
</organism>
<dbReference type="InterPro" id="IPR008928">
    <property type="entry name" value="6-hairpin_glycosidase_sf"/>
</dbReference>
<dbReference type="EC" id="3.2.1.37" evidence="1"/>
<dbReference type="InterPro" id="IPR000852">
    <property type="entry name" value="Glyco_hydro_52"/>
</dbReference>
<evidence type="ECO:0000313" key="1">
    <source>
        <dbReference type="EMBL" id="AEC01950.1"/>
    </source>
</evidence>
<dbReference type="OrthoDB" id="6376039at2"/>
<dbReference type="EMBL" id="CP002659">
    <property type="protein sequence ID" value="AEC01950.1"/>
    <property type="molecule type" value="Genomic_DNA"/>
</dbReference>
<dbReference type="STRING" id="760011.Spico_0724"/>
<dbReference type="Pfam" id="PF03512">
    <property type="entry name" value="Glyco_hydro_52"/>
    <property type="match status" value="1"/>
</dbReference>
<dbReference type="AlphaFoldDB" id="F4GLI0"/>
<keyword evidence="2" id="KW-1185">Reference proteome</keyword>
<protein>
    <submittedName>
        <fullName evidence="1">Xylan 1,4-beta-xylosidase</fullName>
        <ecNumber evidence="1">3.2.1.37</ecNumber>
    </submittedName>
</protein>
<reference evidence="1 2" key="2">
    <citation type="journal article" date="2012" name="Stand. Genomic Sci.">
        <title>Complete genome sequence of the termite hindgut bacterium Spirochaeta coccoides type strain (SPN1(T)), reclassification in the genus Sphaerochaeta as Sphaerochaeta coccoides comb. nov. and emendations of the family Spirochaetaceae and the genus Sphaerochaeta.</title>
        <authorList>
            <person name="Abt B."/>
            <person name="Han C."/>
            <person name="Scheuner C."/>
            <person name="Lu M."/>
            <person name="Lapidus A."/>
            <person name="Nolan M."/>
            <person name="Lucas S."/>
            <person name="Hammon N."/>
            <person name="Deshpande S."/>
            <person name="Cheng J.F."/>
            <person name="Tapia R."/>
            <person name="Goodwin L.A."/>
            <person name="Pitluck S."/>
            <person name="Liolios K."/>
            <person name="Pagani I."/>
            <person name="Ivanova N."/>
            <person name="Mavromatis K."/>
            <person name="Mikhailova N."/>
            <person name="Huntemann M."/>
            <person name="Pati A."/>
            <person name="Chen A."/>
            <person name="Palaniappan K."/>
            <person name="Land M."/>
            <person name="Hauser L."/>
            <person name="Brambilla E.M."/>
            <person name="Rohde M."/>
            <person name="Spring S."/>
            <person name="Gronow S."/>
            <person name="Goker M."/>
            <person name="Woyke T."/>
            <person name="Bristow J."/>
            <person name="Eisen J.A."/>
            <person name="Markowitz V."/>
            <person name="Hugenholtz P."/>
            <person name="Kyrpides N.C."/>
            <person name="Klenk H.P."/>
            <person name="Detter J.C."/>
        </authorList>
    </citation>
    <scope>NUCLEOTIDE SEQUENCE [LARGE SCALE GENOMIC DNA]</scope>
    <source>
        <strain evidence="2">ATCC BAA-1237 / DSM 17374 / SPN1</strain>
    </source>
</reference>
<dbReference type="HOGENOM" id="CLU_390212_0_0_12"/>
<sequence length="711" mass="79185">MDTCVQQKNAKDHYAQHGMWGAYSSFVIGRANNGGGFVTGDVQPPGRNVYMGYKLGNEEPVLLPFVTERNEGLDSTAYKDDSTHDTDESTPKQMRMRRFTTFPMEQVERTTTLGGETWHAGILTVSIRSFFGPVPDPATTSMEDFRLSACPALLVEFCLDNTDGQDEAVGYFGLQGIRRPLSDATDGRLSGMAAGVKYGFATFPEDNVVEIMDWKSVDAAFNESLQLRRLAREGGLRFHVPPGVKRTFTIALGVYEDGVVTTGLPMRRYYTALFKDLEEVLEFALENKIQMLARSVAMDELLDSSPLTEMQKIIVAASTHAYCANTELLLDDTGAPVFVVNEGEYQMMNTLDLTVDQAFYELIFSPWTVRNELDFLQRQSLYRDAYGIAFSHDQGGADCFTPQGRSVYELSGLVDCFSYMSYEETLNWMLTACLYSYNANDTVWAADNKKVLILAMDSLIARDANGDGIMDVDSDLCEGGAEITTYDSLDISLGQARNNLYLAVKAWGAFVSISSFFERAGDKENSLRAQDAAKKISRTVSACFIEDEKFIPAVFEGGNRSRIIPAVEGMIYPFFTGASPVVLPDGPYGEFISLLRTHLLTVLKPGICLDSISGGWKLSSTSRNTWLSKIFLNQFIAEQILELPQELIRRDEHHWKWQFTGSAGTGMTDQVDSSTGRDMGSRFYPRLVTSILWLVPCGLFTGLKMPKHHER</sequence>
<dbReference type="SUPFAM" id="SSF48208">
    <property type="entry name" value="Six-hairpin glycosidases"/>
    <property type="match status" value="1"/>
</dbReference>
<reference evidence="2" key="1">
    <citation type="submission" date="2011-04" db="EMBL/GenBank/DDBJ databases">
        <title>The complete genome of Spirochaeta coccoides DSM 17374.</title>
        <authorList>
            <person name="Lucas S."/>
            <person name="Copeland A."/>
            <person name="Lapidus A."/>
            <person name="Bruce D."/>
            <person name="Goodwin L."/>
            <person name="Pitluck S."/>
            <person name="Peters L."/>
            <person name="Kyrpides N."/>
            <person name="Mavromatis K."/>
            <person name="Pagani I."/>
            <person name="Ivanova N."/>
            <person name="Ovchinnikova G."/>
            <person name="Lu M."/>
            <person name="Detter J.C."/>
            <person name="Tapia R."/>
            <person name="Han C."/>
            <person name="Land M."/>
            <person name="Hauser L."/>
            <person name="Markowitz V."/>
            <person name="Cheng J.-F."/>
            <person name="Hugenholtz P."/>
            <person name="Woyke T."/>
            <person name="Wu D."/>
            <person name="Spring S."/>
            <person name="Schroeder M."/>
            <person name="Brambilla E."/>
            <person name="Klenk H.-P."/>
            <person name="Eisen J.A."/>
        </authorList>
    </citation>
    <scope>NUCLEOTIDE SEQUENCE [LARGE SCALE GENOMIC DNA]</scope>
    <source>
        <strain evidence="2">ATCC BAA-1237 / DSM 17374 / SPN1</strain>
    </source>
</reference>
<keyword evidence="1" id="KW-0378">Hydrolase</keyword>
<dbReference type="KEGG" id="scc:Spico_0724"/>
<gene>
    <name evidence="1" type="ordered locus">Spico_0724</name>
</gene>
<keyword evidence="1" id="KW-0326">Glycosidase</keyword>
<proteinExistence type="predicted"/>
<dbReference type="eggNOG" id="COG3170">
    <property type="taxonomic scope" value="Bacteria"/>
</dbReference>
<name>F4GLI0_PARC1</name>
<accession>F4GLI0</accession>
<evidence type="ECO:0000313" key="2">
    <source>
        <dbReference type="Proteomes" id="UP000007939"/>
    </source>
</evidence>
<dbReference type="RefSeq" id="WP_013739346.1">
    <property type="nucleotide sequence ID" value="NC_015436.1"/>
</dbReference>